<evidence type="ECO:0000256" key="1">
    <source>
        <dbReference type="ARBA" id="ARBA00008950"/>
    </source>
</evidence>
<dbReference type="NCBIfam" id="TIGR00040">
    <property type="entry name" value="yfcE"/>
    <property type="match status" value="1"/>
</dbReference>
<comment type="similarity">
    <text evidence="1 2">Belongs to the metallophosphoesterase superfamily. YfcE family.</text>
</comment>
<dbReference type="GO" id="GO:0016787">
    <property type="term" value="F:hydrolase activity"/>
    <property type="evidence" value="ECO:0007669"/>
    <property type="project" value="UniProtKB-UniRule"/>
</dbReference>
<evidence type="ECO:0000256" key="2">
    <source>
        <dbReference type="RuleBase" id="RU362039"/>
    </source>
</evidence>
<dbReference type="Gene3D" id="3.60.21.10">
    <property type="match status" value="1"/>
</dbReference>
<dbReference type="GO" id="GO:0046872">
    <property type="term" value="F:metal ion binding"/>
    <property type="evidence" value="ECO:0007669"/>
    <property type="project" value="UniProtKB-KW"/>
</dbReference>
<dbReference type="EC" id="3.1.4.-" evidence="2"/>
<dbReference type="eggNOG" id="COG0622">
    <property type="taxonomic scope" value="Bacteria"/>
</dbReference>
<feature type="domain" description="Calcineurin-like phosphoesterase" evidence="3">
    <location>
        <begin position="1"/>
        <end position="147"/>
    </location>
</feature>
<sequence length="171" mass="19351">MKMLVLSDNHGRYDLVMNLLSQWRDKVDYIFHTGDSEFSSGDVIWGLVDGVVKGNMDFDPGYEIETFINTPAGKVALSHGHYYGVNHGLGGVKDLAQTNGAKFMFHGHTHKLYARMEEGILFVNPGSLNHSRGPEPERTFAVVEVNENQIKVDFYDDDQQKLDRLSQQFDL</sequence>
<comment type="cofactor">
    <cofactor evidence="2">
        <name>a divalent metal cation</name>
        <dbReference type="ChEBI" id="CHEBI:60240"/>
    </cofactor>
</comment>
<keyword evidence="2" id="KW-0479">Metal-binding</keyword>
<dbReference type="PANTHER" id="PTHR11124">
    <property type="entry name" value="VACUOLAR SORTING PROTEIN VPS29"/>
    <property type="match status" value="1"/>
</dbReference>
<dbReference type="OrthoDB" id="9800565at2"/>
<dbReference type="InterPro" id="IPR024654">
    <property type="entry name" value="Calcineurin-like_PHP_lpxH"/>
</dbReference>
<dbReference type="EMBL" id="AENN01000001">
    <property type="protein sequence ID" value="EFR32036.1"/>
    <property type="molecule type" value="Genomic_DNA"/>
</dbReference>
<gene>
    <name evidence="4" type="ORF">HMPREF9257_1045</name>
</gene>
<accession>E4KM59</accession>
<comment type="caution">
    <text evidence="4">The sequence shown here is derived from an EMBL/GenBank/DDBJ whole genome shotgun (WGS) entry which is preliminary data.</text>
</comment>
<name>E4KM59_9LACT</name>
<dbReference type="InterPro" id="IPR029052">
    <property type="entry name" value="Metallo-depent_PP-like"/>
</dbReference>
<evidence type="ECO:0000313" key="5">
    <source>
        <dbReference type="Proteomes" id="UP000005990"/>
    </source>
</evidence>
<keyword evidence="5" id="KW-1185">Reference proteome</keyword>
<evidence type="ECO:0000259" key="3">
    <source>
        <dbReference type="Pfam" id="PF12850"/>
    </source>
</evidence>
<dbReference type="RefSeq" id="WP_006417519.1">
    <property type="nucleotide sequence ID" value="NZ_AENN01000001.1"/>
</dbReference>
<proteinExistence type="inferred from homology"/>
<dbReference type="SUPFAM" id="SSF56300">
    <property type="entry name" value="Metallo-dependent phosphatases"/>
    <property type="match status" value="1"/>
</dbReference>
<dbReference type="InterPro" id="IPR000979">
    <property type="entry name" value="Phosphodiesterase_MJ0936/Vps29"/>
</dbReference>
<dbReference type="Proteomes" id="UP000005990">
    <property type="component" value="Unassembled WGS sequence"/>
</dbReference>
<keyword evidence="4" id="KW-0378">Hydrolase</keyword>
<dbReference type="STRING" id="908337.HMPREF9257_1045"/>
<dbReference type="Pfam" id="PF12850">
    <property type="entry name" value="Metallophos_2"/>
    <property type="match status" value="1"/>
</dbReference>
<dbReference type="AlphaFoldDB" id="E4KM59"/>
<organism evidence="4 5">
    <name type="scientific">Eremococcus coleocola ACS-139-V-Col8</name>
    <dbReference type="NCBI Taxonomy" id="908337"/>
    <lineage>
        <taxon>Bacteria</taxon>
        <taxon>Bacillati</taxon>
        <taxon>Bacillota</taxon>
        <taxon>Bacilli</taxon>
        <taxon>Lactobacillales</taxon>
        <taxon>Aerococcaceae</taxon>
        <taxon>Eremococcus</taxon>
    </lineage>
</organism>
<evidence type="ECO:0000313" key="4">
    <source>
        <dbReference type="EMBL" id="EFR32036.1"/>
    </source>
</evidence>
<protein>
    <recommendedName>
        <fullName evidence="2">Phosphoesterase</fullName>
        <ecNumber evidence="2">3.1.4.-</ecNumber>
    </recommendedName>
</protein>
<reference evidence="4 5" key="1">
    <citation type="submission" date="2010-10" db="EMBL/GenBank/DDBJ databases">
        <authorList>
            <person name="Durkin A.S."/>
            <person name="Madupu R."/>
            <person name="Torralba M."/>
            <person name="Gillis M."/>
            <person name="Methe B."/>
            <person name="Sutton G."/>
            <person name="Nelson K.E."/>
        </authorList>
    </citation>
    <scope>NUCLEOTIDE SEQUENCE [LARGE SCALE GENOMIC DNA]</scope>
    <source>
        <strain evidence="4 5">ACS-139-V-Col8</strain>
    </source>
</reference>